<feature type="region of interest" description="Disordered" evidence="3">
    <location>
        <begin position="1"/>
        <end position="56"/>
    </location>
</feature>
<comment type="caution">
    <text evidence="4">The sequence shown here is derived from an EMBL/GenBank/DDBJ whole genome shotgun (WGS) entry which is preliminary data.</text>
</comment>
<accession>A0A8X6TN11</accession>
<gene>
    <name evidence="4" type="primary">RRP15</name>
    <name evidence="4" type="ORF">NPIL_101481</name>
</gene>
<keyword evidence="5" id="KW-1185">Reference proteome</keyword>
<dbReference type="PANTHER" id="PTHR13245:SF14">
    <property type="entry name" value="RRP15-LIKE PROTEIN"/>
    <property type="match status" value="1"/>
</dbReference>
<dbReference type="AlphaFoldDB" id="A0A8X6TN11"/>
<sequence length="243" mass="27990">MERKSIQTSENSDDENEVKSDVEELLGSEDDDKKMDAEESGNFADESSSSDSEGNVGWADAMSKVLHTSTKNPKFILSKAKKDVDVVPKVKQIELVDEAGQVIEEEPKKNKSRSDERKERLEKQRIKAEWEAMCYVKPDIKNKDRERELVKIATRGVVYLFNTVEKHQITVRKSKKKPGKPEKLSVVKGNFMDILKQYSKKDEETKEDPVAKKVKQEEAWSILRDDFMIGTEMKDWDKDDENT</sequence>
<evidence type="ECO:0000313" key="5">
    <source>
        <dbReference type="Proteomes" id="UP000887013"/>
    </source>
</evidence>
<dbReference type="Pfam" id="PF07890">
    <property type="entry name" value="Rrp15p"/>
    <property type="match status" value="1"/>
</dbReference>
<protein>
    <recommendedName>
        <fullName evidence="2">RRP15-like protein</fullName>
    </recommendedName>
</protein>
<evidence type="ECO:0000256" key="3">
    <source>
        <dbReference type="SAM" id="MobiDB-lite"/>
    </source>
</evidence>
<name>A0A8X6TN11_NEPPI</name>
<dbReference type="GO" id="GO:0000470">
    <property type="term" value="P:maturation of LSU-rRNA"/>
    <property type="evidence" value="ECO:0007669"/>
    <property type="project" value="TreeGrafter"/>
</dbReference>
<organism evidence="4 5">
    <name type="scientific">Nephila pilipes</name>
    <name type="common">Giant wood spider</name>
    <name type="synonym">Nephila maculata</name>
    <dbReference type="NCBI Taxonomy" id="299642"/>
    <lineage>
        <taxon>Eukaryota</taxon>
        <taxon>Metazoa</taxon>
        <taxon>Ecdysozoa</taxon>
        <taxon>Arthropoda</taxon>
        <taxon>Chelicerata</taxon>
        <taxon>Arachnida</taxon>
        <taxon>Araneae</taxon>
        <taxon>Araneomorphae</taxon>
        <taxon>Entelegynae</taxon>
        <taxon>Araneoidea</taxon>
        <taxon>Nephilidae</taxon>
        <taxon>Nephila</taxon>
    </lineage>
</organism>
<proteinExistence type="inferred from homology"/>
<dbReference type="GO" id="GO:0000460">
    <property type="term" value="P:maturation of 5.8S rRNA"/>
    <property type="evidence" value="ECO:0007669"/>
    <property type="project" value="TreeGrafter"/>
</dbReference>
<comment type="similarity">
    <text evidence="1">Belongs to the RRP15 family.</text>
</comment>
<feature type="compositionally biased region" description="Basic and acidic residues" evidence="3">
    <location>
        <begin position="105"/>
        <end position="123"/>
    </location>
</feature>
<dbReference type="GO" id="GO:0030687">
    <property type="term" value="C:preribosome, large subunit precursor"/>
    <property type="evidence" value="ECO:0007669"/>
    <property type="project" value="TreeGrafter"/>
</dbReference>
<feature type="region of interest" description="Disordered" evidence="3">
    <location>
        <begin position="97"/>
        <end position="123"/>
    </location>
</feature>
<reference evidence="4" key="1">
    <citation type="submission" date="2020-08" db="EMBL/GenBank/DDBJ databases">
        <title>Multicomponent nature underlies the extraordinary mechanical properties of spider dragline silk.</title>
        <authorList>
            <person name="Kono N."/>
            <person name="Nakamura H."/>
            <person name="Mori M."/>
            <person name="Yoshida Y."/>
            <person name="Ohtoshi R."/>
            <person name="Malay A.D."/>
            <person name="Moran D.A.P."/>
            <person name="Tomita M."/>
            <person name="Numata K."/>
            <person name="Arakawa K."/>
        </authorList>
    </citation>
    <scope>NUCLEOTIDE SEQUENCE</scope>
</reference>
<dbReference type="Proteomes" id="UP000887013">
    <property type="component" value="Unassembled WGS sequence"/>
</dbReference>
<dbReference type="EMBL" id="BMAW01060826">
    <property type="protein sequence ID" value="GFT28254.1"/>
    <property type="molecule type" value="Genomic_DNA"/>
</dbReference>
<feature type="compositionally biased region" description="Polar residues" evidence="3">
    <location>
        <begin position="1"/>
        <end position="10"/>
    </location>
</feature>
<evidence type="ECO:0000256" key="1">
    <source>
        <dbReference type="ARBA" id="ARBA00007462"/>
    </source>
</evidence>
<dbReference type="OrthoDB" id="20949at2759"/>
<evidence type="ECO:0000313" key="4">
    <source>
        <dbReference type="EMBL" id="GFT28254.1"/>
    </source>
</evidence>
<dbReference type="PANTHER" id="PTHR13245">
    <property type="entry name" value="RRP15-LIKE PROTEIN"/>
    <property type="match status" value="1"/>
</dbReference>
<dbReference type="InterPro" id="IPR012459">
    <property type="entry name" value="Rrp15"/>
</dbReference>
<evidence type="ECO:0000256" key="2">
    <source>
        <dbReference type="ARBA" id="ARBA00017475"/>
    </source>
</evidence>